<dbReference type="Proteomes" id="UP000011613">
    <property type="component" value="Unassembled WGS sequence"/>
</dbReference>
<accession>L9XUH0</accession>
<organism evidence="1 2">
    <name type="scientific">Natronobacterium gregoryi (strain ATCC 43098 / DSM 3393 / CCM 3738 / CIP 104747 / IAM 13177 / JCM 8860 / NBRC 102187 / NCIMB 2189 / SP2)</name>
    <dbReference type="NCBI Taxonomy" id="797304"/>
    <lineage>
        <taxon>Archaea</taxon>
        <taxon>Methanobacteriati</taxon>
        <taxon>Methanobacteriota</taxon>
        <taxon>Stenosarchaea group</taxon>
        <taxon>Halobacteria</taxon>
        <taxon>Halobacteriales</taxon>
        <taxon>Natrialbaceae</taxon>
        <taxon>Natronobacterium</taxon>
    </lineage>
</organism>
<gene>
    <name evidence="1" type="ORF">C490_14805</name>
</gene>
<proteinExistence type="predicted"/>
<comment type="caution">
    <text evidence="1">The sequence shown here is derived from an EMBL/GenBank/DDBJ whole genome shotgun (WGS) entry which is preliminary data.</text>
</comment>
<dbReference type="AlphaFoldDB" id="L9XUH0"/>
<protein>
    <submittedName>
        <fullName evidence="1">Uncharacterized protein</fullName>
    </submittedName>
</protein>
<evidence type="ECO:0000313" key="1">
    <source>
        <dbReference type="EMBL" id="ELY64268.1"/>
    </source>
</evidence>
<reference evidence="1 2" key="1">
    <citation type="journal article" date="2014" name="PLoS Genet.">
        <title>Phylogenetically driven sequencing of extremely halophilic archaea reveals strategies for static and dynamic osmo-response.</title>
        <authorList>
            <person name="Becker E.A."/>
            <person name="Seitzer P.M."/>
            <person name="Tritt A."/>
            <person name="Larsen D."/>
            <person name="Krusor M."/>
            <person name="Yao A.I."/>
            <person name="Wu D."/>
            <person name="Madern D."/>
            <person name="Eisen J.A."/>
            <person name="Darling A.E."/>
            <person name="Facciotti M.T."/>
        </authorList>
    </citation>
    <scope>NUCLEOTIDE SEQUENCE [LARGE SCALE GENOMIC DNA]</scope>
    <source>
        <strain evidence="1 2">SP2</strain>
    </source>
</reference>
<sequence length="44" mass="5038">MQRPMLQSPHHGPRHCPRCEATLTNVQGVDTCPECRWIDGRADH</sequence>
<evidence type="ECO:0000313" key="2">
    <source>
        <dbReference type="Proteomes" id="UP000011613"/>
    </source>
</evidence>
<name>L9XUH0_NATGS</name>
<dbReference type="EMBL" id="AOIC01000109">
    <property type="protein sequence ID" value="ELY64268.1"/>
    <property type="molecule type" value="Genomic_DNA"/>
</dbReference>